<name>A0A249Y2M7_9CAUD</name>
<dbReference type="Pfam" id="PF12322">
    <property type="entry name" value="T4_baseplate"/>
    <property type="match status" value="1"/>
</dbReference>
<dbReference type="EMBL" id="MF285619">
    <property type="protein sequence ID" value="ASZ78912.1"/>
    <property type="molecule type" value="Genomic_DNA"/>
</dbReference>
<evidence type="ECO:0000313" key="2">
    <source>
        <dbReference type="Proteomes" id="UP000224362"/>
    </source>
</evidence>
<proteinExistence type="predicted"/>
<dbReference type="Proteomes" id="UP000224362">
    <property type="component" value="Segment"/>
</dbReference>
<sequence length="253" mass="28879">MNFPSLPKTHREWTTEVWPHKIKYRAFTAGQQSLFLAVADQDTPIEDRIQTMGDIFNQCVDAGVPFERLPSAIVEKVFLLMRSISIGEIMPVRYKCSNIVDKEECGQEVVLNIDLNKVGIAIPEGYKDTFELAGGYFIKLRAPAYSDMMKLSGANLQRQIASFTECLYRDEDVWPIEDPYAPGISAEVAEKRKQTFEEFVQWCADNLEADVLTKIATDFFSKQMHIAYTNSIRCPKCGFEHKIEINSINQVFI</sequence>
<organism evidence="1 2">
    <name type="scientific">Serratia phage 2050H1</name>
    <dbReference type="NCBI Taxonomy" id="2024250"/>
    <lineage>
        <taxon>Viruses</taxon>
        <taxon>Duplodnaviria</taxon>
        <taxon>Heunggongvirae</taxon>
        <taxon>Uroviricota</taxon>
        <taxon>Caudoviricetes</taxon>
        <taxon>Pantevenvirales</taxon>
        <taxon>Ackermannviridae</taxon>
        <taxon>Miltonvirus</taxon>
        <taxon>Miltonvirus MAM1</taxon>
    </lineage>
</organism>
<accession>A0A249Y2M7</accession>
<protein>
    <submittedName>
        <fullName evidence="1">Baseplate hub subunit</fullName>
    </submittedName>
</protein>
<evidence type="ECO:0000313" key="1">
    <source>
        <dbReference type="EMBL" id="ASZ78912.1"/>
    </source>
</evidence>
<dbReference type="InterPro" id="IPR024364">
    <property type="entry name" value="Baseplate_phage_T4-like"/>
</dbReference>
<gene>
    <name evidence="1" type="ORF">2050H1_146</name>
</gene>
<reference evidence="1 2" key="1">
    <citation type="submission" date="2017-06" db="EMBL/GenBank/DDBJ databases">
        <authorList>
            <person name="Kim H.J."/>
            <person name="Triplett B.A."/>
        </authorList>
    </citation>
    <scope>NUCLEOTIDE SEQUENCE [LARGE SCALE GENOMIC DNA]</scope>
</reference>